<name>A0ABU6QJW2_9FABA</name>
<comment type="caution">
    <text evidence="2">The sequence shown here is derived from an EMBL/GenBank/DDBJ whole genome shotgun (WGS) entry which is preliminary data.</text>
</comment>
<feature type="compositionally biased region" description="Basic residues" evidence="1">
    <location>
        <begin position="108"/>
        <end position="119"/>
    </location>
</feature>
<evidence type="ECO:0000313" key="2">
    <source>
        <dbReference type="EMBL" id="MED6111424.1"/>
    </source>
</evidence>
<evidence type="ECO:0000313" key="3">
    <source>
        <dbReference type="Proteomes" id="UP001341840"/>
    </source>
</evidence>
<evidence type="ECO:0000256" key="1">
    <source>
        <dbReference type="SAM" id="MobiDB-lite"/>
    </source>
</evidence>
<dbReference type="Proteomes" id="UP001341840">
    <property type="component" value="Unassembled WGS sequence"/>
</dbReference>
<gene>
    <name evidence="2" type="ORF">PIB30_052166</name>
</gene>
<accession>A0ABU6QJW2</accession>
<sequence>MDQPSDSVYELDEPLMPPGFKRIPNPDEDIVVPNHKDARRVTGTNIRGGRRSQKTVLKLNDQEIEDADQEVEETWDAGRRVGIETELEDIARKYLRDLVQEAEPSTTKKSRKRSRGRKGKVSEIGDSNNSHS</sequence>
<proteinExistence type="predicted"/>
<reference evidence="2 3" key="1">
    <citation type="journal article" date="2023" name="Plants (Basel)">
        <title>Bridging the Gap: Combining Genomics and Transcriptomics Approaches to Understand Stylosanthes scabra, an Orphan Legume from the Brazilian Caatinga.</title>
        <authorList>
            <person name="Ferreira-Neto J.R.C."/>
            <person name="da Silva M.D."/>
            <person name="Binneck E."/>
            <person name="de Melo N.F."/>
            <person name="da Silva R.H."/>
            <person name="de Melo A.L.T.M."/>
            <person name="Pandolfi V."/>
            <person name="Bustamante F.O."/>
            <person name="Brasileiro-Vidal A.C."/>
            <person name="Benko-Iseppon A.M."/>
        </authorList>
    </citation>
    <scope>NUCLEOTIDE SEQUENCE [LARGE SCALE GENOMIC DNA]</scope>
    <source>
        <tissue evidence="2">Leaves</tissue>
    </source>
</reference>
<protein>
    <submittedName>
        <fullName evidence="2">Uncharacterized protein</fullName>
    </submittedName>
</protein>
<feature type="region of interest" description="Disordered" evidence="1">
    <location>
        <begin position="1"/>
        <end position="31"/>
    </location>
</feature>
<dbReference type="EMBL" id="JASCZI010000376">
    <property type="protein sequence ID" value="MED6111424.1"/>
    <property type="molecule type" value="Genomic_DNA"/>
</dbReference>
<feature type="region of interest" description="Disordered" evidence="1">
    <location>
        <begin position="97"/>
        <end position="132"/>
    </location>
</feature>
<organism evidence="2 3">
    <name type="scientific">Stylosanthes scabra</name>
    <dbReference type="NCBI Taxonomy" id="79078"/>
    <lineage>
        <taxon>Eukaryota</taxon>
        <taxon>Viridiplantae</taxon>
        <taxon>Streptophyta</taxon>
        <taxon>Embryophyta</taxon>
        <taxon>Tracheophyta</taxon>
        <taxon>Spermatophyta</taxon>
        <taxon>Magnoliopsida</taxon>
        <taxon>eudicotyledons</taxon>
        <taxon>Gunneridae</taxon>
        <taxon>Pentapetalae</taxon>
        <taxon>rosids</taxon>
        <taxon>fabids</taxon>
        <taxon>Fabales</taxon>
        <taxon>Fabaceae</taxon>
        <taxon>Papilionoideae</taxon>
        <taxon>50 kb inversion clade</taxon>
        <taxon>dalbergioids sensu lato</taxon>
        <taxon>Dalbergieae</taxon>
        <taxon>Pterocarpus clade</taxon>
        <taxon>Stylosanthes</taxon>
    </lineage>
</organism>
<keyword evidence="3" id="KW-1185">Reference proteome</keyword>